<protein>
    <submittedName>
        <fullName evidence="2">Uncharacterized protein</fullName>
    </submittedName>
</protein>
<feature type="region of interest" description="Disordered" evidence="1">
    <location>
        <begin position="1"/>
        <end position="236"/>
    </location>
</feature>
<evidence type="ECO:0000313" key="2">
    <source>
        <dbReference type="EMBL" id="KAF6202769.1"/>
    </source>
</evidence>
<proteinExistence type="predicted"/>
<evidence type="ECO:0000256" key="1">
    <source>
        <dbReference type="SAM" id="MobiDB-lite"/>
    </source>
</evidence>
<comment type="caution">
    <text evidence="2">The sequence shown here is derived from an EMBL/GenBank/DDBJ whole genome shotgun (WGS) entry which is preliminary data.</text>
</comment>
<feature type="compositionally biased region" description="Basic and acidic residues" evidence="1">
    <location>
        <begin position="64"/>
        <end position="73"/>
    </location>
</feature>
<dbReference type="EMBL" id="WIXP02000011">
    <property type="protein sequence ID" value="KAF6202769.1"/>
    <property type="molecule type" value="Genomic_DNA"/>
</dbReference>
<organism evidence="2 3">
    <name type="scientific">Apolygus lucorum</name>
    <name type="common">Small green plant bug</name>
    <name type="synonym">Lygocoris lucorum</name>
    <dbReference type="NCBI Taxonomy" id="248454"/>
    <lineage>
        <taxon>Eukaryota</taxon>
        <taxon>Metazoa</taxon>
        <taxon>Ecdysozoa</taxon>
        <taxon>Arthropoda</taxon>
        <taxon>Hexapoda</taxon>
        <taxon>Insecta</taxon>
        <taxon>Pterygota</taxon>
        <taxon>Neoptera</taxon>
        <taxon>Paraneoptera</taxon>
        <taxon>Hemiptera</taxon>
        <taxon>Heteroptera</taxon>
        <taxon>Panheteroptera</taxon>
        <taxon>Cimicomorpha</taxon>
        <taxon>Miridae</taxon>
        <taxon>Mirini</taxon>
        <taxon>Apolygus</taxon>
    </lineage>
</organism>
<accession>A0A8S9X2S4</accession>
<keyword evidence="3" id="KW-1185">Reference proteome</keyword>
<dbReference type="Proteomes" id="UP000466442">
    <property type="component" value="Unassembled WGS sequence"/>
</dbReference>
<name>A0A8S9X2S4_APOLU</name>
<dbReference type="AlphaFoldDB" id="A0A8S9X2S4"/>
<gene>
    <name evidence="2" type="ORF">GE061_003171</name>
</gene>
<feature type="compositionally biased region" description="Basic and acidic residues" evidence="1">
    <location>
        <begin position="169"/>
        <end position="183"/>
    </location>
</feature>
<reference evidence="2" key="1">
    <citation type="journal article" date="2021" name="Mol. Ecol. Resour.">
        <title>Apolygus lucorum genome provides insights into omnivorousness and mesophyll feeding.</title>
        <authorList>
            <person name="Liu Y."/>
            <person name="Liu H."/>
            <person name="Wang H."/>
            <person name="Huang T."/>
            <person name="Liu B."/>
            <person name="Yang B."/>
            <person name="Yin L."/>
            <person name="Li B."/>
            <person name="Zhang Y."/>
            <person name="Zhang S."/>
            <person name="Jiang F."/>
            <person name="Zhang X."/>
            <person name="Ren Y."/>
            <person name="Wang B."/>
            <person name="Wang S."/>
            <person name="Lu Y."/>
            <person name="Wu K."/>
            <person name="Fan W."/>
            <person name="Wang G."/>
        </authorList>
    </citation>
    <scope>NUCLEOTIDE SEQUENCE</scope>
    <source>
        <strain evidence="2">12Hb</strain>
    </source>
</reference>
<feature type="compositionally biased region" description="Basic and acidic residues" evidence="1">
    <location>
        <begin position="108"/>
        <end position="118"/>
    </location>
</feature>
<feature type="compositionally biased region" description="Basic and acidic residues" evidence="1">
    <location>
        <begin position="142"/>
        <end position="152"/>
    </location>
</feature>
<sequence>MTVQACTDEEPSPYSVEIDPGGRPSGSALRPEGREPRVSAIRQPKCGPDTPFPSTFPAVTALSEKGRRTDVRDSAPAQDLEPNEKRVSYAEPLEEIVPAKNMEDLPEEDGHPELRLHENSGGNRMETETPAHADTYGQDETSSDHGYGKRIDTPMSYDRNPPNGLEELSLDRDGECSATDAKEAGTIGIIGGKMPRENERGRYYQPKNEPQNPLNPPERSVEQESHENGTATLNFPREMIMAAQKRDAWIQMTNG</sequence>
<evidence type="ECO:0000313" key="3">
    <source>
        <dbReference type="Proteomes" id="UP000466442"/>
    </source>
</evidence>